<dbReference type="RefSeq" id="WP_161392312.1">
    <property type="nucleotide sequence ID" value="NZ_JBHSCP010000003.1"/>
</dbReference>
<dbReference type="PROSITE" id="PS50911">
    <property type="entry name" value="CHAP"/>
    <property type="match status" value="1"/>
</dbReference>
<dbReference type="Proteomes" id="UP000469430">
    <property type="component" value="Unassembled WGS sequence"/>
</dbReference>
<dbReference type="Gene3D" id="3.90.1720.10">
    <property type="entry name" value="endopeptidase domain like (from Nostoc punctiforme)"/>
    <property type="match status" value="1"/>
</dbReference>
<evidence type="ECO:0000313" key="3">
    <source>
        <dbReference type="Proteomes" id="UP000469430"/>
    </source>
</evidence>
<reference evidence="2 3" key="1">
    <citation type="submission" date="2019-12" db="EMBL/GenBank/DDBJ databases">
        <title>Genomic-based taxomic classification of the family Erythrobacteraceae.</title>
        <authorList>
            <person name="Xu L."/>
        </authorList>
    </citation>
    <scope>NUCLEOTIDE SEQUENCE [LARGE SCALE GENOMIC DNA]</scope>
    <source>
        <strain evidence="2 3">S36</strain>
    </source>
</reference>
<dbReference type="InterPro" id="IPR038765">
    <property type="entry name" value="Papain-like_cys_pep_sf"/>
</dbReference>
<dbReference type="OrthoDB" id="7279151at2"/>
<feature type="domain" description="Peptidase C51" evidence="1">
    <location>
        <begin position="15"/>
        <end position="136"/>
    </location>
</feature>
<dbReference type="EMBL" id="WTYJ01000004">
    <property type="protein sequence ID" value="MXP00576.1"/>
    <property type="molecule type" value="Genomic_DNA"/>
</dbReference>
<sequence length="179" mass="19103">MTANSARTADSRLLAFCAAIAVLFSSFFAVPALAGGVLQCVPYARQISGIDIQGNARFWWGKAEGRYERGNTPEAGAVLAFQSTSSMPHGHVATVREVVSSRRIVLDHANWSSPGQIERHAVAEDVSAANDWSDVRVWYGPINALGRRSNPTFGFIYNRAPTTAGVLAIDTTAHAVTGG</sequence>
<dbReference type="InterPro" id="IPR007921">
    <property type="entry name" value="CHAP_dom"/>
</dbReference>
<organism evidence="2 3">
    <name type="scientific">Croceibacterium xixiisoli</name>
    <dbReference type="NCBI Taxonomy" id="1476466"/>
    <lineage>
        <taxon>Bacteria</taxon>
        <taxon>Pseudomonadati</taxon>
        <taxon>Pseudomonadota</taxon>
        <taxon>Alphaproteobacteria</taxon>
        <taxon>Sphingomonadales</taxon>
        <taxon>Erythrobacteraceae</taxon>
        <taxon>Croceibacterium</taxon>
    </lineage>
</organism>
<gene>
    <name evidence="2" type="ORF">GRI97_16415</name>
</gene>
<evidence type="ECO:0000259" key="1">
    <source>
        <dbReference type="PROSITE" id="PS50911"/>
    </source>
</evidence>
<evidence type="ECO:0000313" key="2">
    <source>
        <dbReference type="EMBL" id="MXP00576.1"/>
    </source>
</evidence>
<dbReference type="Pfam" id="PF05257">
    <property type="entry name" value="CHAP"/>
    <property type="match status" value="1"/>
</dbReference>
<proteinExistence type="predicted"/>
<dbReference type="SUPFAM" id="SSF54001">
    <property type="entry name" value="Cysteine proteinases"/>
    <property type="match status" value="1"/>
</dbReference>
<dbReference type="AlphaFoldDB" id="A0A6I4TWM1"/>
<protein>
    <submittedName>
        <fullName evidence="2">CHAP domain-containing protein</fullName>
    </submittedName>
</protein>
<name>A0A6I4TWM1_9SPHN</name>
<accession>A0A6I4TWM1</accession>
<comment type="caution">
    <text evidence="2">The sequence shown here is derived from an EMBL/GenBank/DDBJ whole genome shotgun (WGS) entry which is preliminary data.</text>
</comment>
<keyword evidence="3" id="KW-1185">Reference proteome</keyword>